<dbReference type="Pfam" id="PF03799">
    <property type="entry name" value="FtsQ_DivIB_C"/>
    <property type="match status" value="1"/>
</dbReference>
<dbReference type="EMBL" id="CAFBLU010000003">
    <property type="protein sequence ID" value="CAB4863299.1"/>
    <property type="molecule type" value="Genomic_DNA"/>
</dbReference>
<proteinExistence type="predicted"/>
<accession>A0A6J7D4D3</accession>
<evidence type="ECO:0000313" key="2">
    <source>
        <dbReference type="EMBL" id="CAB4863299.1"/>
    </source>
</evidence>
<sequence>MKWVAGVVVLGVLLGGLFLLVSSSSLSAVKKVEIHGLSGDRASRVKAAALGQSTLSFDEGPLRYAAAGHPPVKTLTVKTHFPDSVEVSVALYRPVAAVGLDANSMQAVAGDGTVLPDVPTAGLPSIEGRVVGGVVRDRFVKQALMVLDQAGRSFRTRIDSLASDPKFGLYAVMTRGPKIYFGDSSDARAKWAAIAQVLSDIATRGATYVDVRVAHRPAVGGLKGGVQGGIDPSDPNQPVSQ</sequence>
<name>A0A6J7D4D3_9ZZZZ</name>
<protein>
    <submittedName>
        <fullName evidence="2">Unannotated protein</fullName>
    </submittedName>
</protein>
<feature type="domain" description="Cell division protein FtsQ/DivIB C-terminal" evidence="1">
    <location>
        <begin position="101"/>
        <end position="212"/>
    </location>
</feature>
<organism evidence="2">
    <name type="scientific">freshwater metagenome</name>
    <dbReference type="NCBI Taxonomy" id="449393"/>
    <lineage>
        <taxon>unclassified sequences</taxon>
        <taxon>metagenomes</taxon>
        <taxon>ecological metagenomes</taxon>
    </lineage>
</organism>
<dbReference type="GO" id="GO:0051301">
    <property type="term" value="P:cell division"/>
    <property type="evidence" value="ECO:0007669"/>
    <property type="project" value="UniProtKB-KW"/>
</dbReference>
<evidence type="ECO:0000259" key="1">
    <source>
        <dbReference type="Pfam" id="PF03799"/>
    </source>
</evidence>
<dbReference type="InterPro" id="IPR005548">
    <property type="entry name" value="Cell_div_FtsQ/DivIB_C"/>
</dbReference>
<gene>
    <name evidence="2" type="ORF">UFOPK3444_00303</name>
</gene>
<reference evidence="2" key="1">
    <citation type="submission" date="2020-05" db="EMBL/GenBank/DDBJ databases">
        <authorList>
            <person name="Chiriac C."/>
            <person name="Salcher M."/>
            <person name="Ghai R."/>
            <person name="Kavagutti S V."/>
        </authorList>
    </citation>
    <scope>NUCLEOTIDE SEQUENCE</scope>
</reference>
<dbReference type="AlphaFoldDB" id="A0A6J7D4D3"/>